<accession>A0A9W3ER78</accession>
<gene>
    <name evidence="1" type="primary">LOC105069693</name>
</gene>
<dbReference type="OrthoDB" id="9698957at2759"/>
<feature type="non-terminal residue" evidence="1">
    <location>
        <position position="1"/>
    </location>
</feature>
<organism evidence="1">
    <name type="scientific">Camelus bactrianus</name>
    <name type="common">Bactrian camel</name>
    <dbReference type="NCBI Taxonomy" id="9837"/>
    <lineage>
        <taxon>Eukaryota</taxon>
        <taxon>Metazoa</taxon>
        <taxon>Chordata</taxon>
        <taxon>Craniata</taxon>
        <taxon>Vertebrata</taxon>
        <taxon>Euteleostomi</taxon>
        <taxon>Mammalia</taxon>
        <taxon>Eutheria</taxon>
        <taxon>Laurasiatheria</taxon>
        <taxon>Artiodactyla</taxon>
        <taxon>Tylopoda</taxon>
        <taxon>Camelidae</taxon>
        <taxon>Camelus</taxon>
    </lineage>
</organism>
<protein>
    <submittedName>
        <fullName evidence="1">Myotubularin-related protein 8</fullName>
    </submittedName>
</protein>
<reference evidence="1" key="1">
    <citation type="submission" date="2025-08" db="UniProtKB">
        <authorList>
            <consortium name="RefSeq"/>
        </authorList>
    </citation>
    <scope>IDENTIFICATION</scope>
    <source>
        <tissue evidence="1">Blood</tissue>
    </source>
</reference>
<dbReference type="KEGG" id="cbai:105069693"/>
<dbReference type="RefSeq" id="XP_010954172.1">
    <property type="nucleotide sequence ID" value="XM_010955870.1"/>
</dbReference>
<evidence type="ECO:0000313" key="1">
    <source>
        <dbReference type="RefSeq" id="XP_010954172.1"/>
    </source>
</evidence>
<sequence length="207" mass="22876">CGMYNRFDKGLQPKQSMLESLLEIRKHRAMLEADVHKLENELKIESLFDEPPEGCTCSQLWNLLSQHLETPLTNPLSFMGVDGDLNTLIKNGTLSREGGLQVQIDQVKSQCADLHHDCNRTMGKLRAINISEDVGFSEDICISGAVDISGNMSISEAIGFYRDISFSGAMNFSRSLGISGTHASLRPAPRRQAAPHNSELLICFPAR</sequence>
<dbReference type="AlphaFoldDB" id="A0A9W3ER78"/>
<proteinExistence type="predicted"/>
<name>A0A9W3ER78_CAMBA</name>